<dbReference type="PANTHER" id="PTHR45527:SF1">
    <property type="entry name" value="FATTY ACID SYNTHASE"/>
    <property type="match status" value="1"/>
</dbReference>
<dbReference type="KEGG" id="arev:RVR_2092"/>
<dbReference type="InterPro" id="IPR045851">
    <property type="entry name" value="AMP-bd_C_sf"/>
</dbReference>
<dbReference type="Gene3D" id="3.30.300.30">
    <property type="match status" value="1"/>
</dbReference>
<reference evidence="2 3" key="2">
    <citation type="journal article" date="2011" name="J. Antibiot.">
        <title>Furaquinocins I and J: novel polyketide isoprenoid hybrid compounds from Streptomyces reveromyceticus SN-593.</title>
        <authorList>
            <person name="Panthee S."/>
            <person name="Takahashi S."/>
            <person name="Takagi H."/>
            <person name="Nogawa T."/>
            <person name="Oowada E."/>
            <person name="Uramoto M."/>
            <person name="Osada H."/>
        </authorList>
    </citation>
    <scope>NUCLEOTIDE SEQUENCE [LARGE SCALE GENOMIC DNA]</scope>
    <source>
        <strain evidence="2 3">SN-593</strain>
    </source>
</reference>
<dbReference type="InterPro" id="IPR042099">
    <property type="entry name" value="ANL_N_sf"/>
</dbReference>
<dbReference type="Gene3D" id="3.40.50.12780">
    <property type="entry name" value="N-terminal domain of ligase-like"/>
    <property type="match status" value="1"/>
</dbReference>
<evidence type="ECO:0000313" key="2">
    <source>
        <dbReference type="EMBL" id="BBA96679.1"/>
    </source>
</evidence>
<dbReference type="Proteomes" id="UP000595703">
    <property type="component" value="Chromosome"/>
</dbReference>
<dbReference type="GO" id="GO:0031177">
    <property type="term" value="F:phosphopantetheine binding"/>
    <property type="evidence" value="ECO:0007669"/>
    <property type="project" value="TreeGrafter"/>
</dbReference>
<dbReference type="SUPFAM" id="SSF56801">
    <property type="entry name" value="Acetyl-CoA synthetase-like"/>
    <property type="match status" value="1"/>
</dbReference>
<dbReference type="InterPro" id="IPR010071">
    <property type="entry name" value="AA_adenyl_dom"/>
</dbReference>
<proteinExistence type="predicted"/>
<dbReference type="AlphaFoldDB" id="A0A7U3VML6"/>
<protein>
    <submittedName>
        <fullName evidence="2">Putative non-ribosomal peptide synthetase</fullName>
    </submittedName>
</protein>
<evidence type="ECO:0000313" key="3">
    <source>
        <dbReference type="Proteomes" id="UP000595703"/>
    </source>
</evidence>
<dbReference type="EMBL" id="AP018365">
    <property type="protein sequence ID" value="BBA96679.1"/>
    <property type="molecule type" value="Genomic_DNA"/>
</dbReference>
<dbReference type="PROSITE" id="PS00455">
    <property type="entry name" value="AMP_BINDING"/>
    <property type="match status" value="1"/>
</dbReference>
<gene>
    <name evidence="2" type="ORF">RVR_2092</name>
</gene>
<dbReference type="InterPro" id="IPR020845">
    <property type="entry name" value="AMP-binding_CS"/>
</dbReference>
<dbReference type="GO" id="GO:0005737">
    <property type="term" value="C:cytoplasm"/>
    <property type="evidence" value="ECO:0007669"/>
    <property type="project" value="TreeGrafter"/>
</dbReference>
<name>A0A7U3VML6_9ACTN</name>
<reference evidence="2 3" key="3">
    <citation type="journal article" date="2011" name="Nat. Chem. Biol.">
        <title>Reveromycin A biosynthesis uses RevG and RevJ for stereospecific spiroacetal formation.</title>
        <authorList>
            <person name="Takahashi S."/>
            <person name="Toyoda A."/>
            <person name="Sekiyama Y."/>
            <person name="Takagi H."/>
            <person name="Nogawa T."/>
            <person name="Uramoto M."/>
            <person name="Suzuki R."/>
            <person name="Koshino H."/>
            <person name="Kumano T."/>
            <person name="Panthee S."/>
            <person name="Dairi T."/>
            <person name="Ishikawa J."/>
            <person name="Ikeda H."/>
            <person name="Sakaki Y."/>
            <person name="Osada H."/>
        </authorList>
    </citation>
    <scope>NUCLEOTIDE SEQUENCE [LARGE SCALE GENOMIC DNA]</scope>
    <source>
        <strain evidence="2 3">SN-593</strain>
    </source>
</reference>
<evidence type="ECO:0000259" key="1">
    <source>
        <dbReference type="Pfam" id="PF00501"/>
    </source>
</evidence>
<keyword evidence="3" id="KW-1185">Reference proteome</keyword>
<dbReference type="InterPro" id="IPR000873">
    <property type="entry name" value="AMP-dep_synth/lig_dom"/>
</dbReference>
<dbReference type="Pfam" id="PF00501">
    <property type="entry name" value="AMP-binding"/>
    <property type="match status" value="1"/>
</dbReference>
<reference evidence="2 3" key="1">
    <citation type="journal article" date="2010" name="J. Bacteriol.">
        <title>Biochemical characterization of a novel indole prenyltransferase from Streptomyces sp. SN-593.</title>
        <authorList>
            <person name="Takahashi S."/>
            <person name="Takagi H."/>
            <person name="Toyoda A."/>
            <person name="Uramoto M."/>
            <person name="Nogawa T."/>
            <person name="Ueki M."/>
            <person name="Sakaki Y."/>
            <person name="Osada H."/>
        </authorList>
    </citation>
    <scope>NUCLEOTIDE SEQUENCE [LARGE SCALE GENOMIC DNA]</scope>
    <source>
        <strain evidence="2 3">SN-593</strain>
    </source>
</reference>
<dbReference type="PANTHER" id="PTHR45527">
    <property type="entry name" value="NONRIBOSOMAL PEPTIDE SYNTHETASE"/>
    <property type="match status" value="1"/>
</dbReference>
<dbReference type="GO" id="GO:0044550">
    <property type="term" value="P:secondary metabolite biosynthetic process"/>
    <property type="evidence" value="ECO:0007669"/>
    <property type="project" value="TreeGrafter"/>
</dbReference>
<accession>A0A7U3VML6</accession>
<dbReference type="NCBIfam" id="TIGR01733">
    <property type="entry name" value="AA-adenyl-dom"/>
    <property type="match status" value="1"/>
</dbReference>
<dbReference type="GO" id="GO:0043041">
    <property type="term" value="P:amino acid activation for nonribosomal peptide biosynthetic process"/>
    <property type="evidence" value="ECO:0007669"/>
    <property type="project" value="TreeGrafter"/>
</dbReference>
<sequence length="530" mass="57210">MPPSIAASDRRTVMTPPTDTLAPVTAEGCLHGWFLRGVARDPDAEALRIGPHGYSYRRLHERALALAGSLVRACGGRPRRVGLLAARSELAYAGVLAAGYAGAAVVPLNPDFPAERNRRMIAAAGLDAVLVDASGRALLPELADELGAAAVIGDSDSGDDADGDAAPLARPFTPAPDDVAYILFTSGSTGRPKGVPVLHRNVDAYLRHVHDRYAFTADDVFSQTFDLTFDLAMFDLFCAWGSGGTLVTVPPKAFMALPDFVAQHGITVWFSSPSVISLVRRLRRLVPGALSTLRLSLFCGEPLLRFDAADWQAAAPDSRLENLYGPTELTISCSAHRWDDRTSPDACVNDVVPIGTLHPGSPWVLVGPDGRADPESGELCVRGPQMVPGYLDPGDDEGRFLRLGGERWYRTGDLARLRPDGELVYLGRRDHQVKIRGVRVELAEVEWGLRRCTGVQDAVAVAVGDELVAFYLGRRRPPADLIDELSAFFPRYMIPLSFVHLEEFPLNANRKTDRGALAARAARALPGGAR</sequence>
<reference evidence="2 3" key="4">
    <citation type="journal article" date="2020" name="Sci. Rep.">
        <title>beta-carboline chemical signals induce reveromycin production through a LuxR family regulator in Streptomyces sp. SN-593.</title>
        <authorList>
            <person name="Panthee S."/>
            <person name="Kito N."/>
            <person name="Hayashi T."/>
            <person name="Shimizu T."/>
            <person name="Ishikawa J."/>
            <person name="Hamamoto H."/>
            <person name="Osada H."/>
            <person name="Takahashi S."/>
        </authorList>
    </citation>
    <scope>NUCLEOTIDE SEQUENCE [LARGE SCALE GENOMIC DNA]</scope>
    <source>
        <strain evidence="2 3">SN-593</strain>
    </source>
</reference>
<organism evidence="2 3">
    <name type="scientific">Actinacidiphila reveromycinica</name>
    <dbReference type="NCBI Taxonomy" id="659352"/>
    <lineage>
        <taxon>Bacteria</taxon>
        <taxon>Bacillati</taxon>
        <taxon>Actinomycetota</taxon>
        <taxon>Actinomycetes</taxon>
        <taxon>Kitasatosporales</taxon>
        <taxon>Streptomycetaceae</taxon>
        <taxon>Actinacidiphila</taxon>
    </lineage>
</organism>
<feature type="domain" description="AMP-dependent synthetase/ligase" evidence="1">
    <location>
        <begin position="37"/>
        <end position="391"/>
    </location>
</feature>